<evidence type="ECO:0000313" key="4">
    <source>
        <dbReference type="Proteomes" id="UP000828390"/>
    </source>
</evidence>
<dbReference type="EMBL" id="JAIWYP010000013">
    <property type="protein sequence ID" value="KAH3721783.1"/>
    <property type="molecule type" value="Genomic_DNA"/>
</dbReference>
<proteinExistence type="predicted"/>
<gene>
    <name evidence="3" type="ORF">DPMN_064731</name>
</gene>
<dbReference type="GO" id="GO:0008061">
    <property type="term" value="F:chitin binding"/>
    <property type="evidence" value="ECO:0007669"/>
    <property type="project" value="InterPro"/>
</dbReference>
<feature type="region of interest" description="Disordered" evidence="1">
    <location>
        <begin position="662"/>
        <end position="686"/>
    </location>
</feature>
<evidence type="ECO:0000313" key="3">
    <source>
        <dbReference type="EMBL" id="KAH3721783.1"/>
    </source>
</evidence>
<organism evidence="3 4">
    <name type="scientific">Dreissena polymorpha</name>
    <name type="common">Zebra mussel</name>
    <name type="synonym">Mytilus polymorpha</name>
    <dbReference type="NCBI Taxonomy" id="45954"/>
    <lineage>
        <taxon>Eukaryota</taxon>
        <taxon>Metazoa</taxon>
        <taxon>Spiralia</taxon>
        <taxon>Lophotrochozoa</taxon>
        <taxon>Mollusca</taxon>
        <taxon>Bivalvia</taxon>
        <taxon>Autobranchia</taxon>
        <taxon>Heteroconchia</taxon>
        <taxon>Euheterodonta</taxon>
        <taxon>Imparidentia</taxon>
        <taxon>Neoheterodontei</taxon>
        <taxon>Myida</taxon>
        <taxon>Dreissenoidea</taxon>
        <taxon>Dreissenidae</taxon>
        <taxon>Dreissena</taxon>
    </lineage>
</organism>
<dbReference type="Pfam" id="PF01607">
    <property type="entry name" value="CBM_14"/>
    <property type="match status" value="1"/>
</dbReference>
<reference evidence="3" key="1">
    <citation type="journal article" date="2019" name="bioRxiv">
        <title>The Genome of the Zebra Mussel, Dreissena polymorpha: A Resource for Invasive Species Research.</title>
        <authorList>
            <person name="McCartney M.A."/>
            <person name="Auch B."/>
            <person name="Kono T."/>
            <person name="Mallez S."/>
            <person name="Zhang Y."/>
            <person name="Obille A."/>
            <person name="Becker A."/>
            <person name="Abrahante J.E."/>
            <person name="Garbe J."/>
            <person name="Badalamenti J.P."/>
            <person name="Herman A."/>
            <person name="Mangelson H."/>
            <person name="Liachko I."/>
            <person name="Sullivan S."/>
            <person name="Sone E.D."/>
            <person name="Koren S."/>
            <person name="Silverstein K.A.T."/>
            <person name="Beckman K.B."/>
            <person name="Gohl D.M."/>
        </authorList>
    </citation>
    <scope>NUCLEOTIDE SEQUENCE</scope>
    <source>
        <strain evidence="3">Duluth1</strain>
        <tissue evidence="3">Whole animal</tissue>
    </source>
</reference>
<reference evidence="3" key="2">
    <citation type="submission" date="2020-11" db="EMBL/GenBank/DDBJ databases">
        <authorList>
            <person name="McCartney M.A."/>
            <person name="Auch B."/>
            <person name="Kono T."/>
            <person name="Mallez S."/>
            <person name="Becker A."/>
            <person name="Gohl D.M."/>
            <person name="Silverstein K.A.T."/>
            <person name="Koren S."/>
            <person name="Bechman K.B."/>
            <person name="Herman A."/>
            <person name="Abrahante J.E."/>
            <person name="Garbe J."/>
        </authorList>
    </citation>
    <scope>NUCLEOTIDE SEQUENCE</scope>
    <source>
        <strain evidence="3">Duluth1</strain>
        <tissue evidence="3">Whole animal</tissue>
    </source>
</reference>
<dbReference type="Proteomes" id="UP000828390">
    <property type="component" value="Unassembled WGS sequence"/>
</dbReference>
<dbReference type="GO" id="GO:0005576">
    <property type="term" value="C:extracellular region"/>
    <property type="evidence" value="ECO:0007669"/>
    <property type="project" value="InterPro"/>
</dbReference>
<evidence type="ECO:0000259" key="2">
    <source>
        <dbReference type="PROSITE" id="PS50940"/>
    </source>
</evidence>
<name>A0A9D4CE42_DREPO</name>
<dbReference type="InterPro" id="IPR036508">
    <property type="entry name" value="Chitin-bd_dom_sf"/>
</dbReference>
<protein>
    <recommendedName>
        <fullName evidence="2">Chitin-binding type-2 domain-containing protein</fullName>
    </recommendedName>
</protein>
<keyword evidence="4" id="KW-1185">Reference proteome</keyword>
<dbReference type="InterPro" id="IPR002557">
    <property type="entry name" value="Chitin-bd_dom"/>
</dbReference>
<dbReference type="PROSITE" id="PS50940">
    <property type="entry name" value="CHIT_BIND_II"/>
    <property type="match status" value="2"/>
</dbReference>
<feature type="domain" description="Chitin-binding type-2" evidence="2">
    <location>
        <begin position="1394"/>
        <end position="1449"/>
    </location>
</feature>
<comment type="caution">
    <text evidence="3">The sequence shown here is derived from an EMBL/GenBank/DDBJ whole genome shotgun (WGS) entry which is preliminary data.</text>
</comment>
<sequence length="1800" mass="193358">MLELMTTQGINFNYQGNPALPGDEILSREMINRMIVQLDPEAILTGGREGTALFTLDALNKMRTEMDSNNARFNFRGEPAQGTDPVLTMEMIDQMIGQIPQGTRRTKTISVANTARFTMEDLIRMLRMMSTDGTEYNYQGQVAQANDAVLTREMINRMILALEPETVLTGGLRGTAPFTLQALNRMRRQMQVSNALFNYRGERAQQGDSVLTIGMIDEMISQIPQGVRRTSMPGTADFEIEDLTRMLRMMTTDGAEFNYRGNIAQEGEQRLTRAMINRMILQLDPEAVLSAELPGTAPFTLNDLIRMRTEMDRNNINFNIRGERAGPTDTLLTSEMINQMFGQIPQGVPTTPVGTPSGRIETAKFTIAQLNTMLADIDANNAQYNTNGQRFSPGDVLLTRDMILTMISQFPATTDVMPSESVRAEFRLTDLQRMLKEMDESNLQFNLFGLPAQKGDAILTRQMINNLISQISNSVPEAPLLPGQTIRFLRPQLVNFLQRMIADNVRFNTRGELASDGDTNILTREMINDLLRQLDATESGVRFGRFSLADVNRMIAEMQDTFDPQLFNFNGQPAGRDEPTLSLTQLESIRDRLRGSGATTFGLGQIRPEDIQRMIEQIRVNPSTTFNFQGQPAGAGDPVLSIEQLNGLLRLLQDQAIPAVRPSGSESSIIDLNPRPSGETASGTSTGTVVTVTGGTVAQPVQRGTPSETVVTVTGGTGTQPVQPGTPDRAVVTATDGTGTQPVQPGTPTETVVTVTGGTGTQPVQPGTPDRAVVTVTGGTGTQPVQPGTPDRAVVTVTGGTGTQPVQPGTPTETVVTVTGGTGTQPVQPGTPDRTVVTVTGGTGTQPVQPGTPDRTVVTVTGGTGTQPVQPITPDKSVVTVTGGTGTRPVQTETPDRTVVTVTGGTGTQPVQPGTPDKAVVTVTGGTGTRPVQTGTPDRAVVTVTGVTGTQPVQTGTPDRTVVTVTGGTGTQPVQTGTPDRTVVTVTSGTGTQPVQPITPDKTVVTVTGGTGTQPVRTGTPDRTVVTVTGGTGTQPVQTGTPNRTVVSVTGGTGTQLVQTGTPDRTVVTVIGGTGTQPVQTGTPDRTVVTVTGGTGTQPVQPITPDKTVVTVTGGTGTQPVRTGTPDRTVVTVTGGTGTQPVQTGTPDRTVVTVTGGTGTQPVQTGTPDRTVVTVTGGTGTQPVRTGTPDRTVVTVTGGTGTQPVLPGSFVGRTRETTSTAVTGQTGVGTGDQTISGTIFIDPGWDSGQVHPWMKARLDPAQCLRSCNLQICYLPYDGDCKSYVVCQRTAVGTYVAWKMRCAFGSYWGTGKLWTCERVEDLIRTGFQCQSDPCKNRSLISYPDIEERNCRTYWQCENGVSTPKCCEPHTRFDRNTLRCERDNAETCRAPCPLRIEGCNVPGARTQPFYDGNCRTYWNCEAGHPHPVCCPPGQAYDSERGVCENSAQCRDECPPEYSGDICGKVVGGTVVTSYALSDGNCRTYMRCNEKGYKEAYCCIPEHRYNTTSGLCERIRDPNDACNFEICPYTYKEKCRFEPVRDNEYQFYDSVSGVTHNCAPATHFVQDICTCDGSSLVKTCKKEVWAKFDQLDDKWSVKNYGDGWISVFGEMTKNRTAQGMTYGIFDGSSGMEVWRYDHTSFPEMTSEITFQPVAGGTQKQILLSNCKSTEGGNGPSFEVSLNPGTNELEIFLVTKFGSENIKLPYNPAGWNTLKIMFDGKTFIGVLEDPTGINKASVVPINLRGEIIAGLGPLRFGPCQDQSSNPMNNGFTGFISEAVFSKCVDTAAQDYINQVRARIPSMSG</sequence>
<evidence type="ECO:0000256" key="1">
    <source>
        <dbReference type="SAM" id="MobiDB-lite"/>
    </source>
</evidence>
<dbReference type="SMART" id="SM00494">
    <property type="entry name" value="ChtBD2"/>
    <property type="match status" value="3"/>
</dbReference>
<feature type="domain" description="Chitin-binding type-2" evidence="2">
    <location>
        <begin position="1330"/>
        <end position="1388"/>
    </location>
</feature>
<dbReference type="SUPFAM" id="SSF57625">
    <property type="entry name" value="Invertebrate chitin-binding proteins"/>
    <property type="match status" value="2"/>
</dbReference>
<accession>A0A9D4CE42</accession>